<dbReference type="GO" id="GO:0006351">
    <property type="term" value="P:DNA-templated transcription"/>
    <property type="evidence" value="ECO:0007669"/>
    <property type="project" value="InterPro"/>
</dbReference>
<dbReference type="InterPro" id="IPR050815">
    <property type="entry name" value="TF_fung"/>
</dbReference>
<dbReference type="PROSITE" id="PS50048">
    <property type="entry name" value="ZN2_CY6_FUNGAL_2"/>
    <property type="match status" value="2"/>
</dbReference>
<feature type="domain" description="Zn(2)-C6 fungal-type" evidence="6">
    <location>
        <begin position="6"/>
        <end position="36"/>
    </location>
</feature>
<comment type="subcellular location">
    <subcellularLocation>
        <location evidence="1">Nucleus</location>
    </subcellularLocation>
</comment>
<evidence type="ECO:0000256" key="3">
    <source>
        <dbReference type="ARBA" id="ARBA00023015"/>
    </source>
</evidence>
<keyword evidence="3" id="KW-0805">Transcription regulation</keyword>
<evidence type="ECO:0000256" key="1">
    <source>
        <dbReference type="ARBA" id="ARBA00004123"/>
    </source>
</evidence>
<sequence length="742" mass="83704">MVRPNPCNTCRINSRKCDQNQPCGNCVKSRVAHCVYDVSPKTPPRPSCARCRSFHKKCDLVAPTCGRCFKAYADCVYPPAMDAPERAFQDLSDSSKEATTQAQNAFYETIQPTLLLKIVDAATVVEDMVPNVRDAAHATSLVDPDFLPTLQDYYLVARYIQSNKISPEVACDIDLSTFLSDFFIEPPPLRMVLCAHAAKAFHHELSNDTVYSYYRRARKTVSQFMDKPSLRMVQALLFLVQISDGTGQSEFADLIFRYTIEMLLSLRMDLDPDHAFWRATSNLTEIQKEEHRRIFWRCAFWIKLRSTFGQITQPYVLDVNQVQLPRNLQRGPFTILAAGSDFVVNARRIHTKIPSSIHEMIVSHELIELNSHLMGLMAGIPAPMILMSTPETPLDQQFKIFTNQLMHLDGVSQFNIITLSLGYFSSVCLTHRPRMYLTAFLPSGSFYRTSPQYASELISSLAQSVDTAQHIGRVFMFLLLATQEYNLKTNLSSIFQPTFDIPKLFPPSFWTWGCAIGIFECSISLWFALCKVPPEWKHRIGFDETAAKLSLLIFREFVDLVQLNLRGGSESVPTHSTSASPNPVNDPHATPTVISPIVTCIHAMVSEVFELHIFEASRESTPSSTTTNTEPLELCMTVLSLTEKGELKPIRTQESPYAMMGLLGVEVKGGIRWRAGQIIARDKSFLSARTSFIDLRIVNSEDVATKSSHELHHNVVKRVQYSGPVLNQRQTAMRASFEDVRI</sequence>
<dbReference type="AlphaFoldDB" id="A0A507FBG9"/>
<evidence type="ECO:0000259" key="6">
    <source>
        <dbReference type="PROSITE" id="PS50048"/>
    </source>
</evidence>
<evidence type="ECO:0000256" key="4">
    <source>
        <dbReference type="ARBA" id="ARBA00023163"/>
    </source>
</evidence>
<keyword evidence="4" id="KW-0804">Transcription</keyword>
<dbReference type="GO" id="GO:0005634">
    <property type="term" value="C:nucleus"/>
    <property type="evidence" value="ECO:0007669"/>
    <property type="project" value="UniProtKB-SubCell"/>
</dbReference>
<dbReference type="GO" id="GO:0000981">
    <property type="term" value="F:DNA-binding transcription factor activity, RNA polymerase II-specific"/>
    <property type="evidence" value="ECO:0007669"/>
    <property type="project" value="InterPro"/>
</dbReference>
<reference evidence="7 8" key="1">
    <citation type="journal article" date="2019" name="Sci. Rep.">
        <title>Comparative genomics of chytrid fungi reveal insights into the obligate biotrophic and pathogenic lifestyle of Synchytrium endobioticum.</title>
        <authorList>
            <person name="van de Vossenberg B.T.L.H."/>
            <person name="Warris S."/>
            <person name="Nguyen H.D.T."/>
            <person name="van Gent-Pelzer M.P.E."/>
            <person name="Joly D.L."/>
            <person name="van de Geest H.C."/>
            <person name="Bonants P.J.M."/>
            <person name="Smith D.S."/>
            <person name="Levesque C.A."/>
            <person name="van der Lee T.A.J."/>
        </authorList>
    </citation>
    <scope>NUCLEOTIDE SEQUENCE [LARGE SCALE GENOMIC DNA]</scope>
    <source>
        <strain evidence="7 8">CBS 675.73</strain>
    </source>
</reference>
<keyword evidence="8" id="KW-1185">Reference proteome</keyword>
<accession>A0A507FBG9</accession>
<dbReference type="PANTHER" id="PTHR47338:SF5">
    <property type="entry name" value="ZN(II)2CYS6 TRANSCRIPTION FACTOR (EUROFUNG)"/>
    <property type="match status" value="1"/>
</dbReference>
<dbReference type="InterPro" id="IPR001138">
    <property type="entry name" value="Zn2Cys6_DnaBD"/>
</dbReference>
<evidence type="ECO:0000256" key="2">
    <source>
        <dbReference type="ARBA" id="ARBA00022723"/>
    </source>
</evidence>
<dbReference type="GO" id="GO:0003677">
    <property type="term" value="F:DNA binding"/>
    <property type="evidence" value="ECO:0007669"/>
    <property type="project" value="InterPro"/>
</dbReference>
<gene>
    <name evidence="7" type="ORF">CcCBS67573_g05191</name>
</gene>
<dbReference type="PROSITE" id="PS00463">
    <property type="entry name" value="ZN2_CY6_FUNGAL_1"/>
    <property type="match status" value="1"/>
</dbReference>
<evidence type="ECO:0000256" key="5">
    <source>
        <dbReference type="ARBA" id="ARBA00023242"/>
    </source>
</evidence>
<evidence type="ECO:0000313" key="8">
    <source>
        <dbReference type="Proteomes" id="UP000320333"/>
    </source>
</evidence>
<keyword evidence="5" id="KW-0539">Nucleus</keyword>
<proteinExistence type="predicted"/>
<protein>
    <recommendedName>
        <fullName evidence="6">Zn(2)-C6 fungal-type domain-containing protein</fullName>
    </recommendedName>
</protein>
<dbReference type="Gene3D" id="4.10.240.10">
    <property type="entry name" value="Zn(2)-C6 fungal-type DNA-binding domain"/>
    <property type="match status" value="2"/>
</dbReference>
<dbReference type="GO" id="GO:0008270">
    <property type="term" value="F:zinc ion binding"/>
    <property type="evidence" value="ECO:0007669"/>
    <property type="project" value="InterPro"/>
</dbReference>
<dbReference type="Proteomes" id="UP000320333">
    <property type="component" value="Unassembled WGS sequence"/>
</dbReference>
<keyword evidence="2" id="KW-0479">Metal-binding</keyword>
<dbReference type="PANTHER" id="PTHR47338">
    <property type="entry name" value="ZN(II)2CYS6 TRANSCRIPTION FACTOR (EUROFUNG)-RELATED"/>
    <property type="match status" value="1"/>
</dbReference>
<dbReference type="InterPro" id="IPR036864">
    <property type="entry name" value="Zn2-C6_fun-type_DNA-bd_sf"/>
</dbReference>
<dbReference type="SMART" id="SM00066">
    <property type="entry name" value="GAL4"/>
    <property type="match status" value="2"/>
</dbReference>
<comment type="caution">
    <text evidence="7">The sequence shown here is derived from an EMBL/GenBank/DDBJ whole genome shotgun (WGS) entry which is preliminary data.</text>
</comment>
<dbReference type="Pfam" id="PF00172">
    <property type="entry name" value="Zn_clus"/>
    <property type="match status" value="2"/>
</dbReference>
<dbReference type="InterPro" id="IPR007219">
    <property type="entry name" value="XnlR_reg_dom"/>
</dbReference>
<dbReference type="CDD" id="cd12148">
    <property type="entry name" value="fungal_TF_MHR"/>
    <property type="match status" value="1"/>
</dbReference>
<dbReference type="SUPFAM" id="SSF57701">
    <property type="entry name" value="Zn2/Cys6 DNA-binding domain"/>
    <property type="match status" value="1"/>
</dbReference>
<name>A0A507FBG9_9FUNG</name>
<organism evidence="7 8">
    <name type="scientific">Chytriomyces confervae</name>
    <dbReference type="NCBI Taxonomy" id="246404"/>
    <lineage>
        <taxon>Eukaryota</taxon>
        <taxon>Fungi</taxon>
        <taxon>Fungi incertae sedis</taxon>
        <taxon>Chytridiomycota</taxon>
        <taxon>Chytridiomycota incertae sedis</taxon>
        <taxon>Chytridiomycetes</taxon>
        <taxon>Chytridiales</taxon>
        <taxon>Chytriomycetaceae</taxon>
        <taxon>Chytriomyces</taxon>
    </lineage>
</organism>
<dbReference type="EMBL" id="QEAP01000179">
    <property type="protein sequence ID" value="TPX73544.1"/>
    <property type="molecule type" value="Genomic_DNA"/>
</dbReference>
<dbReference type="OrthoDB" id="2116602at2759"/>
<feature type="domain" description="Zn(2)-C6 fungal-type" evidence="6">
    <location>
        <begin position="47"/>
        <end position="77"/>
    </location>
</feature>
<dbReference type="Pfam" id="PF04082">
    <property type="entry name" value="Fungal_trans"/>
    <property type="match status" value="1"/>
</dbReference>
<evidence type="ECO:0000313" key="7">
    <source>
        <dbReference type="EMBL" id="TPX73544.1"/>
    </source>
</evidence>
<dbReference type="CDD" id="cd00067">
    <property type="entry name" value="GAL4"/>
    <property type="match status" value="2"/>
</dbReference>